<accession>A0A6A6S4L3</accession>
<keyword evidence="5" id="KW-0539">Nucleus</keyword>
<dbReference type="PANTHER" id="PTHR23271:SF1">
    <property type="entry name" value="U3 SMALL NUCLEOLAR RNA-ASSOCIATED PROTEIN 6 HOMOLOG"/>
    <property type="match status" value="1"/>
</dbReference>
<evidence type="ECO:0000259" key="6">
    <source>
        <dbReference type="Pfam" id="PF08640"/>
    </source>
</evidence>
<dbReference type="GO" id="GO:0000462">
    <property type="term" value="P:maturation of SSU-rRNA from tricistronic rRNA transcript (SSU-rRNA, 5.8S rRNA, LSU-rRNA)"/>
    <property type="evidence" value="ECO:0007669"/>
    <property type="project" value="InterPro"/>
</dbReference>
<dbReference type="EMBL" id="MU006783">
    <property type="protein sequence ID" value="KAF2641358.1"/>
    <property type="molecule type" value="Genomic_DNA"/>
</dbReference>
<dbReference type="SUPFAM" id="SSF48452">
    <property type="entry name" value="TPR-like"/>
    <property type="match status" value="1"/>
</dbReference>
<evidence type="ECO:0000313" key="8">
    <source>
        <dbReference type="Proteomes" id="UP000799753"/>
    </source>
</evidence>
<dbReference type="Gene3D" id="1.25.40.10">
    <property type="entry name" value="Tetratricopeptide repeat domain"/>
    <property type="match status" value="1"/>
</dbReference>
<dbReference type="OrthoDB" id="28112at2759"/>
<evidence type="ECO:0000256" key="2">
    <source>
        <dbReference type="ARBA" id="ARBA00010734"/>
    </source>
</evidence>
<evidence type="ECO:0000256" key="1">
    <source>
        <dbReference type="ARBA" id="ARBA00004604"/>
    </source>
</evidence>
<organism evidence="7 8">
    <name type="scientific">Massarina eburnea CBS 473.64</name>
    <dbReference type="NCBI Taxonomy" id="1395130"/>
    <lineage>
        <taxon>Eukaryota</taxon>
        <taxon>Fungi</taxon>
        <taxon>Dikarya</taxon>
        <taxon>Ascomycota</taxon>
        <taxon>Pezizomycotina</taxon>
        <taxon>Dothideomycetes</taxon>
        <taxon>Pleosporomycetidae</taxon>
        <taxon>Pleosporales</taxon>
        <taxon>Massarineae</taxon>
        <taxon>Massarinaceae</taxon>
        <taxon>Massarina</taxon>
    </lineage>
</organism>
<name>A0A6A6S4L3_9PLEO</name>
<feature type="domain" description="U3 small nucleolar RNA-associated protein 6 N-terminal" evidence="6">
    <location>
        <begin position="12"/>
        <end position="84"/>
    </location>
</feature>
<dbReference type="GO" id="GO:0030515">
    <property type="term" value="F:snoRNA binding"/>
    <property type="evidence" value="ECO:0007669"/>
    <property type="project" value="InterPro"/>
</dbReference>
<dbReference type="InterPro" id="IPR011990">
    <property type="entry name" value="TPR-like_helical_dom_sf"/>
</dbReference>
<keyword evidence="3" id="KW-0698">rRNA processing</keyword>
<dbReference type="Pfam" id="PF08640">
    <property type="entry name" value="U3_assoc_6"/>
    <property type="match status" value="1"/>
</dbReference>
<dbReference type="GO" id="GO:0034388">
    <property type="term" value="C:Pwp2p-containing subcomplex of 90S preribosome"/>
    <property type="evidence" value="ECO:0007669"/>
    <property type="project" value="TreeGrafter"/>
</dbReference>
<protein>
    <recommendedName>
        <fullName evidence="6">U3 small nucleolar RNA-associated protein 6 N-terminal domain-containing protein</fullName>
    </recommendedName>
</protein>
<dbReference type="PANTHER" id="PTHR23271">
    <property type="entry name" value="HEPATOCELLULAR CARCINOMA-ASSOCIATED ANTIGEN 66"/>
    <property type="match status" value="1"/>
</dbReference>
<comment type="similarity">
    <text evidence="2">Belongs to the UTP6 family.</text>
</comment>
<keyword evidence="8" id="KW-1185">Reference proteome</keyword>
<evidence type="ECO:0000256" key="4">
    <source>
        <dbReference type="ARBA" id="ARBA00022737"/>
    </source>
</evidence>
<reference evidence="7" key="1">
    <citation type="journal article" date="2020" name="Stud. Mycol.">
        <title>101 Dothideomycetes genomes: a test case for predicting lifestyles and emergence of pathogens.</title>
        <authorList>
            <person name="Haridas S."/>
            <person name="Albert R."/>
            <person name="Binder M."/>
            <person name="Bloem J."/>
            <person name="Labutti K."/>
            <person name="Salamov A."/>
            <person name="Andreopoulos B."/>
            <person name="Baker S."/>
            <person name="Barry K."/>
            <person name="Bills G."/>
            <person name="Bluhm B."/>
            <person name="Cannon C."/>
            <person name="Castanera R."/>
            <person name="Culley D."/>
            <person name="Daum C."/>
            <person name="Ezra D."/>
            <person name="Gonzalez J."/>
            <person name="Henrissat B."/>
            <person name="Kuo A."/>
            <person name="Liang C."/>
            <person name="Lipzen A."/>
            <person name="Lutzoni F."/>
            <person name="Magnuson J."/>
            <person name="Mondo S."/>
            <person name="Nolan M."/>
            <person name="Ohm R."/>
            <person name="Pangilinan J."/>
            <person name="Park H.-J."/>
            <person name="Ramirez L."/>
            <person name="Alfaro M."/>
            <person name="Sun H."/>
            <person name="Tritt A."/>
            <person name="Yoshinaga Y."/>
            <person name="Zwiers L.-H."/>
            <person name="Turgeon B."/>
            <person name="Goodwin S."/>
            <person name="Spatafora J."/>
            <person name="Crous P."/>
            <person name="Grigoriev I."/>
        </authorList>
    </citation>
    <scope>NUCLEOTIDE SEQUENCE</scope>
    <source>
        <strain evidence="7">CBS 473.64</strain>
    </source>
</reference>
<dbReference type="SMART" id="SM00386">
    <property type="entry name" value="HAT"/>
    <property type="match status" value="4"/>
</dbReference>
<sequence>MAGPSDKARFYLEHSAAELNELERKDIFTRAEISAIAKKRSDFEHIINARGSSPSDYMRYVEFEQNVDALRRKRIRRMGVRYKGSGQRAIYAVFNRGTRKFSGHLGLWMQYIDFARRDKAYKRLSEIFTSVVRLHPTKPELWIYAANYFMDTQADITDARSYMQRGLRFCKTSELLWLEYAKLEMIYIAKIAGRAKILGLDGSRTEEKAVDGEDMIALPAITAEDVNPSLAKEDGVDEAALQNLAAAPVLSGAIPMAVFDSAMHQFKHDPALASAFFNMFAEFDQVPCTKRALEHVLAHLEQNAPQAVETVACSFRLRLFGLNPASAEFPSAFAEALQLLGSATGSHSAHISEVAVRQMLCLLLIDEAEEIEESVRKVLSSRLRFYSRALEDAGAANGDGIVKLAKSLGKEGKTREAEFLVRSSRKQWGANGELQQLHSTLDT</sequence>
<dbReference type="GO" id="GO:0032040">
    <property type="term" value="C:small-subunit processome"/>
    <property type="evidence" value="ECO:0007669"/>
    <property type="project" value="TreeGrafter"/>
</dbReference>
<dbReference type="InterPro" id="IPR055347">
    <property type="entry name" value="UTP6_N"/>
</dbReference>
<evidence type="ECO:0000256" key="5">
    <source>
        <dbReference type="ARBA" id="ARBA00023242"/>
    </source>
</evidence>
<proteinExistence type="inferred from homology"/>
<evidence type="ECO:0000256" key="3">
    <source>
        <dbReference type="ARBA" id="ARBA00022552"/>
    </source>
</evidence>
<dbReference type="AlphaFoldDB" id="A0A6A6S4L3"/>
<keyword evidence="4" id="KW-0677">Repeat</keyword>
<dbReference type="InterPro" id="IPR013949">
    <property type="entry name" value="Utp6"/>
</dbReference>
<dbReference type="InterPro" id="IPR003107">
    <property type="entry name" value="HAT"/>
</dbReference>
<comment type="subcellular location">
    <subcellularLocation>
        <location evidence="1">Nucleus</location>
        <location evidence="1">Nucleolus</location>
    </subcellularLocation>
</comment>
<evidence type="ECO:0000313" key="7">
    <source>
        <dbReference type="EMBL" id="KAF2641358.1"/>
    </source>
</evidence>
<dbReference type="Proteomes" id="UP000799753">
    <property type="component" value="Unassembled WGS sequence"/>
</dbReference>
<gene>
    <name evidence="7" type="ORF">P280DRAFT_468989</name>
</gene>